<organism evidence="3 4">
    <name type="scientific">Apophysomyces ossiformis</name>
    <dbReference type="NCBI Taxonomy" id="679940"/>
    <lineage>
        <taxon>Eukaryota</taxon>
        <taxon>Fungi</taxon>
        <taxon>Fungi incertae sedis</taxon>
        <taxon>Mucoromycota</taxon>
        <taxon>Mucoromycotina</taxon>
        <taxon>Mucoromycetes</taxon>
        <taxon>Mucorales</taxon>
        <taxon>Mucorineae</taxon>
        <taxon>Mucoraceae</taxon>
        <taxon>Apophysomyces</taxon>
    </lineage>
</organism>
<evidence type="ECO:0000313" key="4">
    <source>
        <dbReference type="Proteomes" id="UP000605846"/>
    </source>
</evidence>
<dbReference type="InterPro" id="IPR036236">
    <property type="entry name" value="Znf_C2H2_sf"/>
</dbReference>
<comment type="caution">
    <text evidence="3">The sequence shown here is derived from an EMBL/GenBank/DDBJ whole genome shotgun (WGS) entry which is preliminary data.</text>
</comment>
<dbReference type="AlphaFoldDB" id="A0A8H7BQP6"/>
<keyword evidence="1" id="KW-0862">Zinc</keyword>
<dbReference type="InterPro" id="IPR013087">
    <property type="entry name" value="Znf_C2H2_type"/>
</dbReference>
<evidence type="ECO:0000259" key="2">
    <source>
        <dbReference type="PROSITE" id="PS50157"/>
    </source>
</evidence>
<name>A0A8H7BQP6_9FUNG</name>
<sequence>MAHAELHNCTVPQMAQQPSHLKELVDKLALDVVQLDDNLAMVQKELLRSPLTGWQELQDSGSDASDTAVGLVDPLPGFKSQAVDAFPPSPSDSFRTMTESMAADPAVQNEKMISPAHTPASTSPSFPAECTPVLPQLVYQTVETDTITPSSVSLFDNSLGITATLAQLDQGTSTLTNNALPQDPSHYKRYCFQCNRSFGRHQELLRHFKSTRSHSAGRKFTCPICHHDFTRKDVLLRHSKRCVNNINKSHA</sequence>
<dbReference type="GO" id="GO:0008270">
    <property type="term" value="F:zinc ion binding"/>
    <property type="evidence" value="ECO:0007669"/>
    <property type="project" value="UniProtKB-KW"/>
</dbReference>
<feature type="domain" description="C2H2-type" evidence="2">
    <location>
        <begin position="220"/>
        <end position="251"/>
    </location>
</feature>
<feature type="domain" description="C2H2-type" evidence="2">
    <location>
        <begin position="189"/>
        <end position="219"/>
    </location>
</feature>
<dbReference type="SUPFAM" id="SSF57667">
    <property type="entry name" value="beta-beta-alpha zinc fingers"/>
    <property type="match status" value="1"/>
</dbReference>
<keyword evidence="1" id="KW-0479">Metal-binding</keyword>
<dbReference type="Proteomes" id="UP000605846">
    <property type="component" value="Unassembled WGS sequence"/>
</dbReference>
<dbReference type="OrthoDB" id="3945418at2759"/>
<keyword evidence="1" id="KW-0863">Zinc-finger</keyword>
<evidence type="ECO:0000256" key="1">
    <source>
        <dbReference type="PROSITE-ProRule" id="PRU00042"/>
    </source>
</evidence>
<protein>
    <recommendedName>
        <fullName evidence="2">C2H2-type domain-containing protein</fullName>
    </recommendedName>
</protein>
<gene>
    <name evidence="3" type="ORF">EC973_003394</name>
</gene>
<proteinExistence type="predicted"/>
<evidence type="ECO:0000313" key="3">
    <source>
        <dbReference type="EMBL" id="KAF7729981.1"/>
    </source>
</evidence>
<keyword evidence="4" id="KW-1185">Reference proteome</keyword>
<accession>A0A8H7BQP6</accession>
<reference evidence="3" key="1">
    <citation type="submission" date="2020-01" db="EMBL/GenBank/DDBJ databases">
        <title>Genome Sequencing of Three Apophysomyces-Like Fungal Strains Confirms a Novel Fungal Genus in the Mucoromycota with divergent Burkholderia-like Endosymbiotic Bacteria.</title>
        <authorList>
            <person name="Stajich J.E."/>
            <person name="Macias A.M."/>
            <person name="Carter-House D."/>
            <person name="Lovett B."/>
            <person name="Kasson L.R."/>
            <person name="Berry K."/>
            <person name="Grigoriev I."/>
            <person name="Chang Y."/>
            <person name="Spatafora J."/>
            <person name="Kasson M.T."/>
        </authorList>
    </citation>
    <scope>NUCLEOTIDE SEQUENCE</scope>
    <source>
        <strain evidence="3">NRRL A-21654</strain>
    </source>
</reference>
<dbReference type="PROSITE" id="PS50157">
    <property type="entry name" value="ZINC_FINGER_C2H2_2"/>
    <property type="match status" value="2"/>
</dbReference>
<dbReference type="EMBL" id="JABAYA010000020">
    <property type="protein sequence ID" value="KAF7729981.1"/>
    <property type="molecule type" value="Genomic_DNA"/>
</dbReference>
<dbReference type="Gene3D" id="3.30.160.60">
    <property type="entry name" value="Classic Zinc Finger"/>
    <property type="match status" value="1"/>
</dbReference>